<organism evidence="1 2">
    <name type="scientific">Fusarium decemcellulare</name>
    <dbReference type="NCBI Taxonomy" id="57161"/>
    <lineage>
        <taxon>Eukaryota</taxon>
        <taxon>Fungi</taxon>
        <taxon>Dikarya</taxon>
        <taxon>Ascomycota</taxon>
        <taxon>Pezizomycotina</taxon>
        <taxon>Sordariomycetes</taxon>
        <taxon>Hypocreomycetidae</taxon>
        <taxon>Hypocreales</taxon>
        <taxon>Nectriaceae</taxon>
        <taxon>Fusarium</taxon>
        <taxon>Fusarium decemcellulare species complex</taxon>
    </lineage>
</organism>
<dbReference type="Proteomes" id="UP001148629">
    <property type="component" value="Unassembled WGS sequence"/>
</dbReference>
<dbReference type="EMBL" id="JANRMS010000374">
    <property type="protein sequence ID" value="KAJ3541041.1"/>
    <property type="molecule type" value="Genomic_DNA"/>
</dbReference>
<keyword evidence="2" id="KW-1185">Reference proteome</keyword>
<sequence length="203" mass="23021">MISTDSVSRGDVLAKLNFFKAPEDGSEAVNVIIPHGLPERNYTDDTREVLIRDLRGRESEMMDLDRDGVALVQAIPPSAERDFVDDDSIRANYYPELEKLLLDRVSGSHKVVFFDHTIRRANKEAARNPVTRVHIDQTATSVIQRIRKHLPEEADTLLTGRYRIINIWRPLNDGPVESFPLAFAASPSVADEDVVLLERNDFR</sequence>
<gene>
    <name evidence="1" type="ORF">NM208_g4793</name>
</gene>
<evidence type="ECO:0000313" key="2">
    <source>
        <dbReference type="Proteomes" id="UP001148629"/>
    </source>
</evidence>
<name>A0ACC1SJC8_9HYPO</name>
<protein>
    <submittedName>
        <fullName evidence="1">Uncharacterized protein</fullName>
    </submittedName>
</protein>
<reference evidence="1" key="1">
    <citation type="submission" date="2022-08" db="EMBL/GenBank/DDBJ databases">
        <title>Genome Sequence of Fusarium decemcellulare.</title>
        <authorList>
            <person name="Buettner E."/>
        </authorList>
    </citation>
    <scope>NUCLEOTIDE SEQUENCE</scope>
    <source>
        <strain evidence="1">Babe19</strain>
    </source>
</reference>
<accession>A0ACC1SJC8</accession>
<evidence type="ECO:0000313" key="1">
    <source>
        <dbReference type="EMBL" id="KAJ3541041.1"/>
    </source>
</evidence>
<proteinExistence type="predicted"/>
<comment type="caution">
    <text evidence="1">The sequence shown here is derived from an EMBL/GenBank/DDBJ whole genome shotgun (WGS) entry which is preliminary data.</text>
</comment>